<keyword evidence="3" id="KW-0326">Glycosidase</keyword>
<dbReference type="Pfam" id="PF02836">
    <property type="entry name" value="Glyco_hydro_2_C"/>
    <property type="match status" value="1"/>
</dbReference>
<dbReference type="InterPro" id="IPR006103">
    <property type="entry name" value="Glyco_hydro_2_cat"/>
</dbReference>
<dbReference type="InterPro" id="IPR006102">
    <property type="entry name" value="Ig-like_GH2"/>
</dbReference>
<dbReference type="PANTHER" id="PTHR42732">
    <property type="entry name" value="BETA-GALACTOSIDASE"/>
    <property type="match status" value="1"/>
</dbReference>
<dbReference type="SMART" id="SM00637">
    <property type="entry name" value="CBD_II"/>
    <property type="match status" value="1"/>
</dbReference>
<dbReference type="SUPFAM" id="SSF49785">
    <property type="entry name" value="Galactose-binding domain-like"/>
    <property type="match status" value="1"/>
</dbReference>
<reference evidence="7" key="1">
    <citation type="journal article" date="2014" name="Int. J. Syst. Evol. Microbiol.">
        <title>Complete genome sequence of Corynebacterium casei LMG S-19264T (=DSM 44701T), isolated from a smear-ripened cheese.</title>
        <authorList>
            <consortium name="US DOE Joint Genome Institute (JGI-PGF)"/>
            <person name="Walter F."/>
            <person name="Albersmeier A."/>
            <person name="Kalinowski J."/>
            <person name="Ruckert C."/>
        </authorList>
    </citation>
    <scope>NUCLEOTIDE SEQUENCE</scope>
    <source>
        <strain evidence="7">VKM Ac-1321</strain>
    </source>
</reference>
<dbReference type="PANTHER" id="PTHR42732:SF1">
    <property type="entry name" value="BETA-MANNOSIDASE"/>
    <property type="match status" value="1"/>
</dbReference>
<dbReference type="GO" id="GO:0004553">
    <property type="term" value="F:hydrolase activity, hydrolyzing O-glycosyl compounds"/>
    <property type="evidence" value="ECO:0007669"/>
    <property type="project" value="InterPro"/>
</dbReference>
<dbReference type="GO" id="GO:0030247">
    <property type="term" value="F:polysaccharide binding"/>
    <property type="evidence" value="ECO:0007669"/>
    <property type="project" value="UniProtKB-UniRule"/>
</dbReference>
<feature type="signal peptide" evidence="5">
    <location>
        <begin position="1"/>
        <end position="30"/>
    </location>
</feature>
<dbReference type="Pfam" id="PF02837">
    <property type="entry name" value="Glyco_hydro_2_N"/>
    <property type="match status" value="1"/>
</dbReference>
<evidence type="ECO:0000256" key="4">
    <source>
        <dbReference type="SAM" id="MobiDB-lite"/>
    </source>
</evidence>
<keyword evidence="5" id="KW-0732">Signal</keyword>
<dbReference type="InterPro" id="IPR036156">
    <property type="entry name" value="Beta-gal/glucu_dom_sf"/>
</dbReference>
<name>A0A9W6KWZ7_9ACTN</name>
<feature type="chain" id="PRO_5040844362" evidence="5">
    <location>
        <begin position="31"/>
        <end position="861"/>
    </location>
</feature>
<dbReference type="InterPro" id="IPR008965">
    <property type="entry name" value="CBM2/CBM3_carb-bd_dom_sf"/>
</dbReference>
<dbReference type="InterPro" id="IPR040605">
    <property type="entry name" value="Glyco_hydro2_dom5"/>
</dbReference>
<accession>A0A9W6KWZ7</accession>
<dbReference type="InterPro" id="IPR006104">
    <property type="entry name" value="Glyco_hydro_2_N"/>
</dbReference>
<feature type="domain" description="CBM2" evidence="6">
    <location>
        <begin position="28"/>
        <end position="137"/>
    </location>
</feature>
<dbReference type="Gene3D" id="2.60.40.290">
    <property type="match status" value="1"/>
</dbReference>
<dbReference type="PROSITE" id="PS51257">
    <property type="entry name" value="PROKAR_LIPOPROTEIN"/>
    <property type="match status" value="1"/>
</dbReference>
<dbReference type="EMBL" id="BSFP01000133">
    <property type="protein sequence ID" value="GLL08224.1"/>
    <property type="molecule type" value="Genomic_DNA"/>
</dbReference>
<evidence type="ECO:0000313" key="8">
    <source>
        <dbReference type="Proteomes" id="UP001143480"/>
    </source>
</evidence>
<dbReference type="Pfam" id="PF00703">
    <property type="entry name" value="Glyco_hydro_2"/>
    <property type="match status" value="1"/>
</dbReference>
<comment type="caution">
    <text evidence="7">The sequence shown here is derived from an EMBL/GenBank/DDBJ whole genome shotgun (WGS) entry which is preliminary data.</text>
</comment>
<dbReference type="PRINTS" id="PR00132">
    <property type="entry name" value="GLHYDRLASE2"/>
</dbReference>
<dbReference type="InterPro" id="IPR017853">
    <property type="entry name" value="GH"/>
</dbReference>
<evidence type="ECO:0000256" key="5">
    <source>
        <dbReference type="SAM" id="SignalP"/>
    </source>
</evidence>
<dbReference type="AlphaFoldDB" id="A0A9W6KWZ7"/>
<dbReference type="Pfam" id="PF00553">
    <property type="entry name" value="CBM_2"/>
    <property type="match status" value="1"/>
</dbReference>
<organism evidence="7 8">
    <name type="scientific">Dactylosporangium matsuzakiense</name>
    <dbReference type="NCBI Taxonomy" id="53360"/>
    <lineage>
        <taxon>Bacteria</taxon>
        <taxon>Bacillati</taxon>
        <taxon>Actinomycetota</taxon>
        <taxon>Actinomycetes</taxon>
        <taxon>Micromonosporales</taxon>
        <taxon>Micromonosporaceae</taxon>
        <taxon>Dactylosporangium</taxon>
    </lineage>
</organism>
<feature type="region of interest" description="Disordered" evidence="4">
    <location>
        <begin position="138"/>
        <end position="162"/>
    </location>
</feature>
<dbReference type="SUPFAM" id="SSF49384">
    <property type="entry name" value="Carbohydrate-binding domain"/>
    <property type="match status" value="1"/>
</dbReference>
<dbReference type="RefSeq" id="WP_271190312.1">
    <property type="nucleotide sequence ID" value="NZ_BSFP01000133.1"/>
</dbReference>
<dbReference type="InterPro" id="IPR006311">
    <property type="entry name" value="TAT_signal"/>
</dbReference>
<feature type="compositionally biased region" description="Low complexity" evidence="4">
    <location>
        <begin position="152"/>
        <end position="162"/>
    </location>
</feature>
<keyword evidence="8" id="KW-1185">Reference proteome</keyword>
<dbReference type="PROSITE" id="PS51173">
    <property type="entry name" value="CBM2"/>
    <property type="match status" value="1"/>
</dbReference>
<dbReference type="Pfam" id="PF18565">
    <property type="entry name" value="Glyco_hydro2_C5"/>
    <property type="match status" value="1"/>
</dbReference>
<evidence type="ECO:0000256" key="3">
    <source>
        <dbReference type="ARBA" id="ARBA00023295"/>
    </source>
</evidence>
<dbReference type="InterPro" id="IPR008979">
    <property type="entry name" value="Galactose-bd-like_sf"/>
</dbReference>
<keyword evidence="2 7" id="KW-0378">Hydrolase</keyword>
<dbReference type="InterPro" id="IPR006101">
    <property type="entry name" value="Glyco_hydro_2"/>
</dbReference>
<dbReference type="GO" id="GO:0005975">
    <property type="term" value="P:carbohydrate metabolic process"/>
    <property type="evidence" value="ECO:0007669"/>
    <property type="project" value="InterPro"/>
</dbReference>
<evidence type="ECO:0000256" key="1">
    <source>
        <dbReference type="ARBA" id="ARBA00007401"/>
    </source>
</evidence>
<dbReference type="Gene3D" id="2.60.40.10">
    <property type="entry name" value="Immunoglobulins"/>
    <property type="match status" value="2"/>
</dbReference>
<dbReference type="InterPro" id="IPR013783">
    <property type="entry name" value="Ig-like_fold"/>
</dbReference>
<dbReference type="InterPro" id="IPR051913">
    <property type="entry name" value="GH2_Domain-Containing"/>
</dbReference>
<gene>
    <name evidence="7" type="ORF">GCM10017581_099850</name>
</gene>
<dbReference type="SUPFAM" id="SSF49303">
    <property type="entry name" value="beta-Galactosidase/glucuronidase domain"/>
    <property type="match status" value="1"/>
</dbReference>
<evidence type="ECO:0000313" key="7">
    <source>
        <dbReference type="EMBL" id="GLL08224.1"/>
    </source>
</evidence>
<comment type="similarity">
    <text evidence="1">Belongs to the glycosyl hydrolase 2 family.</text>
</comment>
<evidence type="ECO:0000259" key="6">
    <source>
        <dbReference type="PROSITE" id="PS51173"/>
    </source>
</evidence>
<dbReference type="InterPro" id="IPR012291">
    <property type="entry name" value="CBM2_carb-bd_dom_sf"/>
</dbReference>
<proteinExistence type="inferred from homology"/>
<dbReference type="Proteomes" id="UP001143480">
    <property type="component" value="Unassembled WGS sequence"/>
</dbReference>
<reference evidence="7" key="2">
    <citation type="submission" date="2023-01" db="EMBL/GenBank/DDBJ databases">
        <authorList>
            <person name="Sun Q."/>
            <person name="Evtushenko L."/>
        </authorList>
    </citation>
    <scope>NUCLEOTIDE SEQUENCE</scope>
    <source>
        <strain evidence="7">VKM Ac-1321</strain>
    </source>
</reference>
<dbReference type="PROSITE" id="PS00608">
    <property type="entry name" value="GLYCOSYL_HYDROL_F2_2"/>
    <property type="match status" value="1"/>
</dbReference>
<sequence length="861" mass="89046">MTTFSGRRLLGAMAALVAVAAGATAAVAHAAAAGCRVDYTVASQWDGGFGANVTVTNLGDPITTWTLNWAYPAGQIVTQAWSAGVTQSGTGVTAKDAGYNATIATNGTASFGFNAAWTGSNPSPTAFALNGVACTGAIPSTSSPGQSPPSSPTSSGSPPAAGSRAVIPFDQGWLFHYGEASGAQAPAFADTAWRHVDVPHDWSIEGPNPPADPFAQSAPSTGRGGYLPSGIGWYRKHFSLAATPAGRKVFVEFDGVMANASVYVNGTLIGTHPYGYTSFRYDVTAAVKTGGADNVIAVRTDTSQQPAERFYTGAGINRDVRLLTTDPVHIDQWATYVTTPQVSTSAATVHAQTAVVNDGSATVTVSVRGALTDPAGVALSPITTAARSVAPGASATFAFDVPVSSPKLWDLQSPNLYALTISVLSDGTAVDDDVTSVGIRSLSFNALTGMSLNGKTVKFQGVALHQDYHALGTAAPQRAMQRRLAQLKALGVNAIRTAHDPPSPAFLDLTDRMGFLVLDEFFDVWTGHKYADVGDYATYFNRTASAPTGTPPVPGAIGPVPWYQVDATSIVMRDRNHPSVAMWSTGNEIRDSLAARTPLLTRMVALSHALDPARPVTQALFRPGDSGDVTGATRTTVDVFGGNYRPDEVIQAASMAPARPGLFTEMGTDTSNWTTVMNNPGITGLFIWTGAAYLGEADGLWSNVESGFGLLDAVGTVRSIGYAWQKTWGAPTTTPPATGTTANRVQLTPDHTTVSTDHNDVSYVKATIADSSGRVVTGSAAAVTFSINGPGTIVAVDSGSPTQESFRGNVRKAYRGIAFALVRATGPGAITVTAAAGGLTQGTTGLTGTTTPFVPCTGACD</sequence>
<dbReference type="Gene3D" id="3.20.20.80">
    <property type="entry name" value="Glycosidases"/>
    <property type="match status" value="1"/>
</dbReference>
<dbReference type="SUPFAM" id="SSF51445">
    <property type="entry name" value="(Trans)glycosidases"/>
    <property type="match status" value="1"/>
</dbReference>
<dbReference type="InterPro" id="IPR023232">
    <property type="entry name" value="Glyco_hydro_2_AS"/>
</dbReference>
<protein>
    <submittedName>
        <fullName evidence="7">Glycoside hydrolase</fullName>
    </submittedName>
</protein>
<dbReference type="Gene3D" id="2.60.120.260">
    <property type="entry name" value="Galactose-binding domain-like"/>
    <property type="match status" value="1"/>
</dbReference>
<dbReference type="InterPro" id="IPR001919">
    <property type="entry name" value="CBD2"/>
</dbReference>
<evidence type="ECO:0000256" key="2">
    <source>
        <dbReference type="ARBA" id="ARBA00022801"/>
    </source>
</evidence>
<dbReference type="PROSITE" id="PS51318">
    <property type="entry name" value="TAT"/>
    <property type="match status" value="1"/>
</dbReference>